<comment type="caution">
    <text evidence="1">The sequence shown here is derived from an EMBL/GenBank/DDBJ whole genome shotgun (WGS) entry which is preliminary data.</text>
</comment>
<keyword evidence="2" id="KW-1185">Reference proteome</keyword>
<sequence>MQKLGVKVGASVGRPFDVLAGFRMFSLDVVGTDDLLFVNTESGASTDDSTSGELFLGKSFGALDRDEPPTYLEDVDKHFLLCGLDASFPWLYSALSRIPVPAVQHFFRARQRLLKTVVSMQCYTTQHDPTIYTDPDIWDPERWLSPSVLSFEWKELFMPFSKGLQACPGRNLALMKLKLVTAFLVDRYKVAVAPETTAESMAMRDHFLVVLKGVSASLFFGQFESQVAHTVGGSARRHCIGIALLAPMLLMVLRNDLLTNLLTVSVCVLAFAVVGAIYSEGPPRELLIATAAYAAVLVVFVGISS</sequence>
<reference evidence="1" key="1">
    <citation type="submission" date="2022-10" db="EMBL/GenBank/DDBJ databases">
        <title>Culturing micro-colonial fungi from biological soil crusts in the Mojave desert and describing Neophaeococcomyces mojavensis, and introducing the new genera and species Taxawa tesnikishii.</title>
        <authorList>
            <person name="Kurbessoian T."/>
            <person name="Stajich J.E."/>
        </authorList>
    </citation>
    <scope>NUCLEOTIDE SEQUENCE</scope>
    <source>
        <strain evidence="1">JES_115</strain>
    </source>
</reference>
<accession>A0ACC2Z5B3</accession>
<evidence type="ECO:0000313" key="1">
    <source>
        <dbReference type="EMBL" id="KAJ9642829.1"/>
    </source>
</evidence>
<name>A0ACC2Z5B3_9PEZI</name>
<organism evidence="1 2">
    <name type="scientific">Coniosporium tulheliwenetii</name>
    <dbReference type="NCBI Taxonomy" id="3383036"/>
    <lineage>
        <taxon>Eukaryota</taxon>
        <taxon>Fungi</taxon>
        <taxon>Dikarya</taxon>
        <taxon>Ascomycota</taxon>
        <taxon>Pezizomycotina</taxon>
        <taxon>Dothideomycetes</taxon>
        <taxon>Dothideomycetes incertae sedis</taxon>
        <taxon>Coniosporium</taxon>
    </lineage>
</organism>
<evidence type="ECO:0000313" key="2">
    <source>
        <dbReference type="Proteomes" id="UP001172680"/>
    </source>
</evidence>
<dbReference type="EMBL" id="JAPDRP010000012">
    <property type="protein sequence ID" value="KAJ9642829.1"/>
    <property type="molecule type" value="Genomic_DNA"/>
</dbReference>
<dbReference type="Proteomes" id="UP001172680">
    <property type="component" value="Unassembled WGS sequence"/>
</dbReference>
<protein>
    <submittedName>
        <fullName evidence="1">Uncharacterized protein</fullName>
    </submittedName>
</protein>
<gene>
    <name evidence="1" type="ORF">H2199_004350</name>
</gene>
<proteinExistence type="predicted"/>